<sequence>MAATRGSVRLLLLILLLRPAAAGSPLMMTCAKTPHPDVCITVLGAIPECRNTGDPRVLAENAVRSAATIGAAAGTFARAELDIVKDTDMWQCLDECAQDIEEAVSHLDDTEGGVVDLDAKFKDVRLFMDVAERDTWSCEESCRDAPDSTVKATLLDKNEAFEKFMRVTGALIEMVIGTAGEPAPEPNFLLPPLILLLPRRLLPPPPLLPPSGKADPSAAARRRCSRVRIDHHIRRPAAPTIEKGRSIRRRPPPVLPSPHRPPHPLPRPPHLPRTPRGEWAAAADREVERWAATRPVMVVDATGGGGLVADAAGGGEAGGGGRCRHGSRRCLPPTRAGGHARTGELPPRTRERRWQMPRTSVPRRERAVVTDREEERWVGRSGRRRARDGMEENGSKGG</sequence>
<dbReference type="SUPFAM" id="SSF101148">
    <property type="entry name" value="Plant invertase/pectin methylesterase inhibitor"/>
    <property type="match status" value="1"/>
</dbReference>
<dbReference type="InterPro" id="IPR051955">
    <property type="entry name" value="PME_Inhibitor"/>
</dbReference>
<dbReference type="NCBIfam" id="TIGR01614">
    <property type="entry name" value="PME_inhib"/>
    <property type="match status" value="1"/>
</dbReference>
<feature type="compositionally biased region" description="Basic and acidic residues" evidence="2">
    <location>
        <begin position="387"/>
        <end position="398"/>
    </location>
</feature>
<reference evidence="5 6" key="1">
    <citation type="journal article" date="2005" name="PLoS Biol.">
        <title>The genomes of Oryza sativa: a history of duplications.</title>
        <authorList>
            <person name="Yu J."/>
            <person name="Wang J."/>
            <person name="Lin W."/>
            <person name="Li S."/>
            <person name="Li H."/>
            <person name="Zhou J."/>
            <person name="Ni P."/>
            <person name="Dong W."/>
            <person name="Hu S."/>
            <person name="Zeng C."/>
            <person name="Zhang J."/>
            <person name="Zhang Y."/>
            <person name="Li R."/>
            <person name="Xu Z."/>
            <person name="Li S."/>
            <person name="Li X."/>
            <person name="Zheng H."/>
            <person name="Cong L."/>
            <person name="Lin L."/>
            <person name="Yin J."/>
            <person name="Geng J."/>
            <person name="Li G."/>
            <person name="Shi J."/>
            <person name="Liu J."/>
            <person name="Lv H."/>
            <person name="Li J."/>
            <person name="Wang J."/>
            <person name="Deng Y."/>
            <person name="Ran L."/>
            <person name="Shi X."/>
            <person name="Wang X."/>
            <person name="Wu Q."/>
            <person name="Li C."/>
            <person name="Ren X."/>
            <person name="Wang J."/>
            <person name="Wang X."/>
            <person name="Li D."/>
            <person name="Liu D."/>
            <person name="Zhang X."/>
            <person name="Ji Z."/>
            <person name="Zhao W."/>
            <person name="Sun Y."/>
            <person name="Zhang Z."/>
            <person name="Bao J."/>
            <person name="Han Y."/>
            <person name="Dong L."/>
            <person name="Ji J."/>
            <person name="Chen P."/>
            <person name="Wu S."/>
            <person name="Liu J."/>
            <person name="Xiao Y."/>
            <person name="Bu D."/>
            <person name="Tan J."/>
            <person name="Yang L."/>
            <person name="Ye C."/>
            <person name="Zhang J."/>
            <person name="Xu J."/>
            <person name="Zhou Y."/>
            <person name="Yu Y."/>
            <person name="Zhang B."/>
            <person name="Zhuang S."/>
            <person name="Wei H."/>
            <person name="Liu B."/>
            <person name="Lei M."/>
            <person name="Yu H."/>
            <person name="Li Y."/>
            <person name="Xu H."/>
            <person name="Wei S."/>
            <person name="He X."/>
            <person name="Fang L."/>
            <person name="Zhang Z."/>
            <person name="Zhang Y."/>
            <person name="Huang X."/>
            <person name="Su Z."/>
            <person name="Tong W."/>
            <person name="Li J."/>
            <person name="Tong Z."/>
            <person name="Li S."/>
            <person name="Ye J."/>
            <person name="Wang L."/>
            <person name="Fang L."/>
            <person name="Lei T."/>
            <person name="Chen C."/>
            <person name="Chen H."/>
            <person name="Xu Z."/>
            <person name="Li H."/>
            <person name="Huang H."/>
            <person name="Zhang F."/>
            <person name="Xu H."/>
            <person name="Li N."/>
            <person name="Zhao C."/>
            <person name="Li S."/>
            <person name="Dong L."/>
            <person name="Huang Y."/>
            <person name="Li L."/>
            <person name="Xi Y."/>
            <person name="Qi Q."/>
            <person name="Li W."/>
            <person name="Zhang B."/>
            <person name="Hu W."/>
            <person name="Zhang Y."/>
            <person name="Tian X."/>
            <person name="Jiao Y."/>
            <person name="Liang X."/>
            <person name="Jin J."/>
            <person name="Gao L."/>
            <person name="Zheng W."/>
            <person name="Hao B."/>
            <person name="Liu S."/>
            <person name="Wang W."/>
            <person name="Yuan L."/>
            <person name="Cao M."/>
            <person name="McDermott J."/>
            <person name="Samudrala R."/>
            <person name="Wang J."/>
            <person name="Wong G.K."/>
            <person name="Yang H."/>
        </authorList>
    </citation>
    <scope>NUCLEOTIDE SEQUENCE [LARGE SCALE GENOMIC DNA]</scope>
    <source>
        <strain evidence="6">cv. 93-11</strain>
    </source>
</reference>
<evidence type="ECO:0000256" key="1">
    <source>
        <dbReference type="ARBA" id="ARBA00022729"/>
    </source>
</evidence>
<dbReference type="PANTHER" id="PTHR31080">
    <property type="entry name" value="PECTINESTERASE INHIBITOR-LIKE"/>
    <property type="match status" value="1"/>
</dbReference>
<dbReference type="AlphaFoldDB" id="B8AMQ9"/>
<evidence type="ECO:0000313" key="5">
    <source>
        <dbReference type="EMBL" id="EEC76455.1"/>
    </source>
</evidence>
<keyword evidence="6" id="KW-1185">Reference proteome</keyword>
<organism evidence="5 6">
    <name type="scientific">Oryza sativa subsp. indica</name>
    <name type="common">Rice</name>
    <dbReference type="NCBI Taxonomy" id="39946"/>
    <lineage>
        <taxon>Eukaryota</taxon>
        <taxon>Viridiplantae</taxon>
        <taxon>Streptophyta</taxon>
        <taxon>Embryophyta</taxon>
        <taxon>Tracheophyta</taxon>
        <taxon>Spermatophyta</taxon>
        <taxon>Magnoliopsida</taxon>
        <taxon>Liliopsida</taxon>
        <taxon>Poales</taxon>
        <taxon>Poaceae</taxon>
        <taxon>BOP clade</taxon>
        <taxon>Oryzoideae</taxon>
        <taxon>Oryzeae</taxon>
        <taxon>Oryzinae</taxon>
        <taxon>Oryza</taxon>
        <taxon>Oryza sativa</taxon>
    </lineage>
</organism>
<dbReference type="Gene3D" id="1.20.140.40">
    <property type="entry name" value="Invertase/pectin methylesterase inhibitor family protein"/>
    <property type="match status" value="1"/>
</dbReference>
<feature type="compositionally biased region" description="Basic and acidic residues" evidence="2">
    <location>
        <begin position="362"/>
        <end position="378"/>
    </location>
</feature>
<feature type="compositionally biased region" description="Pro residues" evidence="2">
    <location>
        <begin position="252"/>
        <end position="272"/>
    </location>
</feature>
<protein>
    <recommendedName>
        <fullName evidence="4">Pectinesterase inhibitor domain-containing protein</fullName>
    </recommendedName>
</protein>
<feature type="signal peptide" evidence="3">
    <location>
        <begin position="1"/>
        <end position="22"/>
    </location>
</feature>
<name>B8AMQ9_ORYSI</name>
<feature type="region of interest" description="Disordered" evidence="2">
    <location>
        <begin position="316"/>
        <end position="398"/>
    </location>
</feature>
<evidence type="ECO:0000256" key="2">
    <source>
        <dbReference type="SAM" id="MobiDB-lite"/>
    </source>
</evidence>
<evidence type="ECO:0000259" key="4">
    <source>
        <dbReference type="Pfam" id="PF04043"/>
    </source>
</evidence>
<dbReference type="STRING" id="39946.B8AMQ9"/>
<gene>
    <name evidence="5" type="ORF">OsI_14174</name>
</gene>
<evidence type="ECO:0000256" key="3">
    <source>
        <dbReference type="SAM" id="SignalP"/>
    </source>
</evidence>
<dbReference type="Pfam" id="PF04043">
    <property type="entry name" value="PMEI"/>
    <property type="match status" value="1"/>
</dbReference>
<dbReference type="Proteomes" id="UP000007015">
    <property type="component" value="Chromosome 3"/>
</dbReference>
<dbReference type="InterPro" id="IPR006501">
    <property type="entry name" value="Pectinesterase_inhib_dom"/>
</dbReference>
<dbReference type="HOGENOM" id="CLU_693338_0_0_1"/>
<evidence type="ECO:0000313" key="6">
    <source>
        <dbReference type="Proteomes" id="UP000007015"/>
    </source>
</evidence>
<dbReference type="GO" id="GO:0004857">
    <property type="term" value="F:enzyme inhibitor activity"/>
    <property type="evidence" value="ECO:0007669"/>
    <property type="project" value="InterPro"/>
</dbReference>
<dbReference type="PANTHER" id="PTHR31080:SF69">
    <property type="entry name" value="OS03G0830600 PROTEIN"/>
    <property type="match status" value="1"/>
</dbReference>
<dbReference type="FunFam" id="1.20.140.40:FF:000007">
    <property type="entry name" value="Pectinesterase inhibitor"/>
    <property type="match status" value="1"/>
</dbReference>
<dbReference type="InterPro" id="IPR035513">
    <property type="entry name" value="Invertase/methylesterase_inhib"/>
</dbReference>
<feature type="domain" description="Pectinesterase inhibitor" evidence="4">
    <location>
        <begin position="29"/>
        <end position="167"/>
    </location>
</feature>
<accession>B8AMQ9</accession>
<dbReference type="Gramene" id="BGIOSGA009513-TA">
    <property type="protein sequence ID" value="BGIOSGA009513-PA"/>
    <property type="gene ID" value="BGIOSGA009513"/>
</dbReference>
<keyword evidence="1 3" id="KW-0732">Signal</keyword>
<feature type="chain" id="PRO_5002864753" description="Pectinesterase inhibitor domain-containing protein" evidence="3">
    <location>
        <begin position="23"/>
        <end position="398"/>
    </location>
</feature>
<dbReference type="EMBL" id="CM000128">
    <property type="protein sequence ID" value="EEC76455.1"/>
    <property type="molecule type" value="Genomic_DNA"/>
</dbReference>
<proteinExistence type="predicted"/>
<feature type="region of interest" description="Disordered" evidence="2">
    <location>
        <begin position="230"/>
        <end position="281"/>
    </location>
</feature>